<gene>
    <name evidence="2" type="ORF">X929_09705</name>
</gene>
<dbReference type="PANTHER" id="PTHR36842:SF1">
    <property type="entry name" value="PROTEIN TOLB"/>
    <property type="match status" value="1"/>
</dbReference>
<proteinExistence type="predicted"/>
<dbReference type="Gene3D" id="2.120.10.30">
    <property type="entry name" value="TolB, C-terminal domain"/>
    <property type="match status" value="1"/>
</dbReference>
<comment type="caution">
    <text evidence="2">The sequence shown here is derived from an EMBL/GenBank/DDBJ whole genome shotgun (WGS) entry which is preliminary data.</text>
</comment>
<name>A0A2K1NXB4_9BACT</name>
<protein>
    <recommendedName>
        <fullName evidence="4">Biopolymer transporter Tol</fullName>
    </recommendedName>
</protein>
<evidence type="ECO:0000256" key="1">
    <source>
        <dbReference type="SAM" id="SignalP"/>
    </source>
</evidence>
<dbReference type="PANTHER" id="PTHR36842">
    <property type="entry name" value="PROTEIN TOLB HOMOLOG"/>
    <property type="match status" value="1"/>
</dbReference>
<evidence type="ECO:0000313" key="2">
    <source>
        <dbReference type="EMBL" id="PNR95186.1"/>
    </source>
</evidence>
<accession>A0A2K1NXB4</accession>
<reference evidence="2 3" key="1">
    <citation type="submission" date="2013-12" db="EMBL/GenBank/DDBJ databases">
        <title>Comparative genomics of Petrotoga isolates.</title>
        <authorList>
            <person name="Nesbo C.L."/>
            <person name="Charchuk R."/>
            <person name="Chow K."/>
        </authorList>
    </citation>
    <scope>NUCLEOTIDE SEQUENCE [LARGE SCALE GENOMIC DNA]</scope>
    <source>
        <strain evidence="2 3">DSM 13574</strain>
    </source>
</reference>
<dbReference type="AlphaFoldDB" id="A0A2K1NXB4"/>
<dbReference type="InterPro" id="IPR011042">
    <property type="entry name" value="6-blade_b-propeller_TolB-like"/>
</dbReference>
<dbReference type="SUPFAM" id="SSF69304">
    <property type="entry name" value="Tricorn protease N-terminal domain"/>
    <property type="match status" value="1"/>
</dbReference>
<dbReference type="Proteomes" id="UP000236434">
    <property type="component" value="Unassembled WGS sequence"/>
</dbReference>
<organism evidence="2 3">
    <name type="scientific">Petrotoga olearia DSM 13574</name>
    <dbReference type="NCBI Taxonomy" id="1122955"/>
    <lineage>
        <taxon>Bacteria</taxon>
        <taxon>Thermotogati</taxon>
        <taxon>Thermotogota</taxon>
        <taxon>Thermotogae</taxon>
        <taxon>Petrotogales</taxon>
        <taxon>Petrotogaceae</taxon>
        <taxon>Petrotoga</taxon>
    </lineage>
</organism>
<feature type="signal peptide" evidence="1">
    <location>
        <begin position="1"/>
        <end position="20"/>
    </location>
</feature>
<evidence type="ECO:0000313" key="3">
    <source>
        <dbReference type="Proteomes" id="UP000236434"/>
    </source>
</evidence>
<dbReference type="RefSeq" id="WP_103067762.1">
    <property type="nucleotide sequence ID" value="NZ_AZRL01000022.1"/>
</dbReference>
<dbReference type="OrthoDB" id="42683at2"/>
<feature type="chain" id="PRO_5014320124" description="Biopolymer transporter Tol" evidence="1">
    <location>
        <begin position="21"/>
        <end position="399"/>
    </location>
</feature>
<keyword evidence="1" id="KW-0732">Signal</keyword>
<sequence length="399" mass="46630">MIKKILLVSAFVFITLGSFSANLSKDNMIINLNDNTWITKQVAEKIKSIGSYMYNINIKDAMSNSINISEYDVTMNIFTNTKENITIAFGYFDGGGFSYSEESGETADWVDKFAVKALETLSFQRFLYGENWDVLQITFWKGVDEYPVFQNNKLYLVSDRYIGNREIYIFDFEEGTEEKIPLEYSAEYFPDVSPNNEYLAFQTTLFGKWDVVLYNLQTQQIQKISPPEKNAYSPYFYDNTLVLFTMDEDGGQWTEVWVYDLYYDELEKITESKDLMKFRPAKWDGNKISFYGVDHQTANMNVYFVDEENNISPLISQPNNQTDNWSNGSELLVFSEFNGSYFSIYEYNEGEKINLSGMLTNDCFYPTYTPDKKYVFFTNYYSESDIFVINREKIKTNKP</sequence>
<dbReference type="EMBL" id="AZRL01000022">
    <property type="protein sequence ID" value="PNR95186.1"/>
    <property type="molecule type" value="Genomic_DNA"/>
</dbReference>
<evidence type="ECO:0008006" key="4">
    <source>
        <dbReference type="Google" id="ProtNLM"/>
    </source>
</evidence>